<accession>A0A1Q9LJ01</accession>
<sequence length="230" mass="23998">MSGKVVLITGASSGIGAATAERLVADGHRVHAAARRVQRIPAGTAHRLDVRDREAFAAVVEEVVSQEGRIDVLVNNAGVMPLSRLEAGLVDEWERMVDVNVKGVLWGIAAVLPRMRAQGGGHIVNVASIGAHQVVPTGAVYCATKYAVRALSDGLRQEVDDVRVTTISPGVVESELADSITDPEAKAGMGTYRATALPASAIAAAISYAVGQPEEVDVNEIVVRPTASAH</sequence>
<dbReference type="InterPro" id="IPR020904">
    <property type="entry name" value="Sc_DH/Rdtase_CS"/>
</dbReference>
<dbReference type="RefSeq" id="WP_075976383.1">
    <property type="nucleotide sequence ID" value="NZ_MKQR01000018.1"/>
</dbReference>
<dbReference type="Pfam" id="PF00106">
    <property type="entry name" value="adh_short"/>
    <property type="match status" value="1"/>
</dbReference>
<evidence type="ECO:0000313" key="5">
    <source>
        <dbReference type="EMBL" id="OLR91974.1"/>
    </source>
</evidence>
<dbReference type="STRING" id="1193682.BJP25_24475"/>
<keyword evidence="6" id="KW-1185">Reference proteome</keyword>
<comment type="similarity">
    <text evidence="1 3">Belongs to the short-chain dehydrogenases/reductases (SDR) family.</text>
</comment>
<dbReference type="PRINTS" id="PR00081">
    <property type="entry name" value="GDHRDH"/>
</dbReference>
<dbReference type="Gene3D" id="3.40.50.720">
    <property type="entry name" value="NAD(P)-binding Rossmann-like Domain"/>
    <property type="match status" value="1"/>
</dbReference>
<reference evidence="5 6" key="1">
    <citation type="submission" date="2016-10" db="EMBL/GenBank/DDBJ databases">
        <title>The Draft Genome Sequence of Actinokineospora bangkokensis 44EHWT reveals the biosynthetic pathway of antifungal compounds Thailandins with unusual extender unit butylmalonyl-CoA.</title>
        <authorList>
            <person name="Greule A."/>
            <person name="Intra B."/>
            <person name="Flemming S."/>
            <person name="Rommel M.G."/>
            <person name="Panbangred W."/>
            <person name="Bechthold A."/>
        </authorList>
    </citation>
    <scope>NUCLEOTIDE SEQUENCE [LARGE SCALE GENOMIC DNA]</scope>
    <source>
        <strain evidence="5 6">44EHW</strain>
    </source>
</reference>
<dbReference type="SUPFAM" id="SSF51735">
    <property type="entry name" value="NAD(P)-binding Rossmann-fold domains"/>
    <property type="match status" value="1"/>
</dbReference>
<dbReference type="OrthoDB" id="9775296at2"/>
<protein>
    <submittedName>
        <fullName evidence="5">Oxidoreductase</fullName>
    </submittedName>
</protein>
<dbReference type="AlphaFoldDB" id="A0A1Q9LJ01"/>
<dbReference type="EMBL" id="MKQR01000018">
    <property type="protein sequence ID" value="OLR91974.1"/>
    <property type="molecule type" value="Genomic_DNA"/>
</dbReference>
<dbReference type="InterPro" id="IPR036291">
    <property type="entry name" value="NAD(P)-bd_dom_sf"/>
</dbReference>
<comment type="caution">
    <text evidence="5">The sequence shown here is derived from an EMBL/GenBank/DDBJ whole genome shotgun (WGS) entry which is preliminary data.</text>
</comment>
<evidence type="ECO:0000313" key="6">
    <source>
        <dbReference type="Proteomes" id="UP000186040"/>
    </source>
</evidence>
<organism evidence="5 6">
    <name type="scientific">Actinokineospora bangkokensis</name>
    <dbReference type="NCBI Taxonomy" id="1193682"/>
    <lineage>
        <taxon>Bacteria</taxon>
        <taxon>Bacillati</taxon>
        <taxon>Actinomycetota</taxon>
        <taxon>Actinomycetes</taxon>
        <taxon>Pseudonocardiales</taxon>
        <taxon>Pseudonocardiaceae</taxon>
        <taxon>Actinokineospora</taxon>
    </lineage>
</organism>
<dbReference type="Proteomes" id="UP000186040">
    <property type="component" value="Unassembled WGS sequence"/>
</dbReference>
<gene>
    <name evidence="5" type="ORF">BJP25_24475</name>
</gene>
<dbReference type="InterPro" id="IPR057326">
    <property type="entry name" value="KR_dom"/>
</dbReference>
<dbReference type="GO" id="GO:0016616">
    <property type="term" value="F:oxidoreductase activity, acting on the CH-OH group of donors, NAD or NADP as acceptor"/>
    <property type="evidence" value="ECO:0007669"/>
    <property type="project" value="UniProtKB-ARBA"/>
</dbReference>
<evidence type="ECO:0000256" key="1">
    <source>
        <dbReference type="ARBA" id="ARBA00006484"/>
    </source>
</evidence>
<dbReference type="PANTHER" id="PTHR43115:SF4">
    <property type="entry name" value="DEHYDROGENASE_REDUCTASE SDR FAMILY MEMBER 11"/>
    <property type="match status" value="1"/>
</dbReference>
<name>A0A1Q9LJ01_9PSEU</name>
<evidence type="ECO:0000259" key="4">
    <source>
        <dbReference type="SMART" id="SM00822"/>
    </source>
</evidence>
<evidence type="ECO:0000256" key="3">
    <source>
        <dbReference type="RuleBase" id="RU000363"/>
    </source>
</evidence>
<proteinExistence type="inferred from homology"/>
<dbReference type="SMART" id="SM00822">
    <property type="entry name" value="PKS_KR"/>
    <property type="match status" value="1"/>
</dbReference>
<dbReference type="FunFam" id="3.40.50.720:FF:000047">
    <property type="entry name" value="NADP-dependent L-serine/L-allo-threonine dehydrogenase"/>
    <property type="match status" value="1"/>
</dbReference>
<feature type="domain" description="Ketoreductase" evidence="4">
    <location>
        <begin position="4"/>
        <end position="175"/>
    </location>
</feature>
<dbReference type="PANTHER" id="PTHR43115">
    <property type="entry name" value="DEHYDROGENASE/REDUCTASE SDR FAMILY MEMBER 11"/>
    <property type="match status" value="1"/>
</dbReference>
<keyword evidence="2" id="KW-0560">Oxidoreductase</keyword>
<evidence type="ECO:0000256" key="2">
    <source>
        <dbReference type="ARBA" id="ARBA00023002"/>
    </source>
</evidence>
<dbReference type="PRINTS" id="PR00080">
    <property type="entry name" value="SDRFAMILY"/>
</dbReference>
<dbReference type="InterPro" id="IPR002347">
    <property type="entry name" value="SDR_fam"/>
</dbReference>
<dbReference type="PROSITE" id="PS00061">
    <property type="entry name" value="ADH_SHORT"/>
    <property type="match status" value="1"/>
</dbReference>